<feature type="binding site" evidence="4">
    <location>
        <begin position="76"/>
        <end position="83"/>
    </location>
    <ligand>
        <name>ATP</name>
        <dbReference type="ChEBI" id="CHEBI:30616"/>
    </ligand>
</feature>
<dbReference type="PANTHER" id="PTHR47968:SF36">
    <property type="entry name" value="KINESIN HEAVY CHAIN ISOFORM X1"/>
    <property type="match status" value="1"/>
</dbReference>
<dbReference type="eggNOG" id="KOG0245">
    <property type="taxonomic scope" value="Eukaryota"/>
</dbReference>
<dbReference type="GeneID" id="2896990"/>
<dbReference type="GO" id="GO:0005524">
    <property type="term" value="F:ATP binding"/>
    <property type="evidence" value="ECO:0007669"/>
    <property type="project" value="UniProtKB-UniRule"/>
</dbReference>
<evidence type="ECO:0000256" key="2">
    <source>
        <dbReference type="ARBA" id="ARBA00023054"/>
    </source>
</evidence>
<evidence type="ECO:0000256" key="5">
    <source>
        <dbReference type="SAM" id="Coils"/>
    </source>
</evidence>
<organism evidence="7 8">
    <name type="scientific">Kluyveromyces lactis (strain ATCC 8585 / CBS 2359 / DSM 70799 / NBRC 1267 / NRRL Y-1140 / WM37)</name>
    <name type="common">Yeast</name>
    <name type="synonym">Candida sphaerica</name>
    <dbReference type="NCBI Taxonomy" id="284590"/>
    <lineage>
        <taxon>Eukaryota</taxon>
        <taxon>Fungi</taxon>
        <taxon>Dikarya</taxon>
        <taxon>Ascomycota</taxon>
        <taxon>Saccharomycotina</taxon>
        <taxon>Saccharomycetes</taxon>
        <taxon>Saccharomycetales</taxon>
        <taxon>Saccharomycetaceae</taxon>
        <taxon>Kluyveromyces</taxon>
    </lineage>
</organism>
<keyword evidence="3 4" id="KW-0505">Motor protein</keyword>
<dbReference type="CDD" id="cd00106">
    <property type="entry name" value="KISc"/>
    <property type="match status" value="1"/>
</dbReference>
<feature type="coiled-coil region" evidence="5">
    <location>
        <begin position="327"/>
        <end position="361"/>
    </location>
</feature>
<feature type="domain" description="Kinesin motor" evidence="6">
    <location>
        <begin position="4"/>
        <end position="310"/>
    </location>
</feature>
<accession>Q6CWX5</accession>
<dbReference type="SUPFAM" id="SSF52540">
    <property type="entry name" value="P-loop containing nucleoside triphosphate hydrolases"/>
    <property type="match status" value="1"/>
</dbReference>
<dbReference type="HOGENOM" id="CLU_001485_2_1_1"/>
<dbReference type="InterPro" id="IPR036961">
    <property type="entry name" value="Kinesin_motor_dom_sf"/>
</dbReference>
<evidence type="ECO:0000256" key="3">
    <source>
        <dbReference type="ARBA" id="ARBA00023175"/>
    </source>
</evidence>
<dbReference type="InterPro" id="IPR027640">
    <property type="entry name" value="Kinesin-like_fam"/>
</dbReference>
<keyword evidence="8" id="KW-1185">Reference proteome</keyword>
<name>Q6CWX5_KLULA</name>
<dbReference type="GO" id="GO:0003777">
    <property type="term" value="F:microtubule motor activity"/>
    <property type="evidence" value="ECO:0007669"/>
    <property type="project" value="InterPro"/>
</dbReference>
<evidence type="ECO:0000259" key="6">
    <source>
        <dbReference type="PROSITE" id="PS50067"/>
    </source>
</evidence>
<dbReference type="InParanoid" id="Q6CWX5"/>
<keyword evidence="1" id="KW-0493">Microtubule</keyword>
<reference evidence="7 8" key="1">
    <citation type="journal article" date="2004" name="Nature">
        <title>Genome evolution in yeasts.</title>
        <authorList>
            <consortium name="Genolevures"/>
            <person name="Dujon B."/>
            <person name="Sherman D."/>
            <person name="Fischer G."/>
            <person name="Durrens P."/>
            <person name="Casaregola S."/>
            <person name="Lafontaine I."/>
            <person name="de Montigny J."/>
            <person name="Marck C."/>
            <person name="Neuveglise C."/>
            <person name="Talla E."/>
            <person name="Goffard N."/>
            <person name="Frangeul L."/>
            <person name="Aigle M."/>
            <person name="Anthouard V."/>
            <person name="Babour A."/>
            <person name="Barbe V."/>
            <person name="Barnay S."/>
            <person name="Blanchin S."/>
            <person name="Beckerich J.M."/>
            <person name="Beyne E."/>
            <person name="Bleykasten C."/>
            <person name="Boisrame A."/>
            <person name="Boyer J."/>
            <person name="Cattolico L."/>
            <person name="Confanioleri F."/>
            <person name="de Daruvar A."/>
            <person name="Despons L."/>
            <person name="Fabre E."/>
            <person name="Fairhead C."/>
            <person name="Ferry-Dumazet H."/>
            <person name="Groppi A."/>
            <person name="Hantraye F."/>
            <person name="Hennequin C."/>
            <person name="Jauniaux N."/>
            <person name="Joyet P."/>
            <person name="Kachouri R."/>
            <person name="Kerrest A."/>
            <person name="Koszul R."/>
            <person name="Lemaire M."/>
            <person name="Lesur I."/>
            <person name="Ma L."/>
            <person name="Muller H."/>
            <person name="Nicaud J.M."/>
            <person name="Nikolski M."/>
            <person name="Oztas S."/>
            <person name="Ozier-Kalogeropoulos O."/>
            <person name="Pellenz S."/>
            <person name="Potier S."/>
            <person name="Richard G.F."/>
            <person name="Straub M.L."/>
            <person name="Suleau A."/>
            <person name="Swennene D."/>
            <person name="Tekaia F."/>
            <person name="Wesolowski-Louvel M."/>
            <person name="Westhof E."/>
            <person name="Wirth B."/>
            <person name="Zeniou-Meyer M."/>
            <person name="Zivanovic I."/>
            <person name="Bolotin-Fukuhara M."/>
            <person name="Thierry A."/>
            <person name="Bouchier C."/>
            <person name="Caudron B."/>
            <person name="Scarpelli C."/>
            <person name="Gaillardin C."/>
            <person name="Weissenbach J."/>
            <person name="Wincker P."/>
            <person name="Souciet J.L."/>
        </authorList>
    </citation>
    <scope>NUCLEOTIDE SEQUENCE [LARGE SCALE GENOMIC DNA]</scope>
    <source>
        <strain evidence="8">ATCC 8585 / CBS 2359 / DSM 70799 / NBRC 1267 / NRRL Y-1140 / WM37</strain>
    </source>
</reference>
<proteinExistence type="inferred from homology"/>
<dbReference type="Pfam" id="PF00225">
    <property type="entry name" value="Kinesin"/>
    <property type="match status" value="1"/>
</dbReference>
<dbReference type="GO" id="GO:0005874">
    <property type="term" value="C:microtubule"/>
    <property type="evidence" value="ECO:0007669"/>
    <property type="project" value="UniProtKB-KW"/>
</dbReference>
<dbReference type="GO" id="GO:0008017">
    <property type="term" value="F:microtubule binding"/>
    <property type="evidence" value="ECO:0007669"/>
    <property type="project" value="InterPro"/>
</dbReference>
<keyword evidence="4" id="KW-0547">Nucleotide-binding</keyword>
<keyword evidence="4" id="KW-0067">ATP-binding</keyword>
<dbReference type="InterPro" id="IPR027417">
    <property type="entry name" value="P-loop_NTPase"/>
</dbReference>
<dbReference type="PANTHER" id="PTHR47968">
    <property type="entry name" value="CENTROMERE PROTEIN E"/>
    <property type="match status" value="1"/>
</dbReference>
<dbReference type="Gene3D" id="3.40.850.10">
    <property type="entry name" value="Kinesin motor domain"/>
    <property type="match status" value="1"/>
</dbReference>
<sequence length="456" mass="51177">MSENVQVVIRLRPVHTKTNFKVQNQTISTVEPPLRSFNFDHIFDTSSSQTDIPGELCSKYVLHALEGYNACIFAYGQTGSGKTYTMRGTNSNPGIIPLLCRDLFDALELDKTTVSSVSITYFEIYNEKLIDLLGDTSPRVRETNDKKTFVQDITTFKVNRVEEVLEYLSIGDSKRSVASTRMNMESSRSHAIFTLSIKQQEPDGSIRESDLKLVDLAGSERANATMGIDNGKRMKEGANINKSLSTLGRCISQLAKNSKHLIPYRDSLLTWVLKENLGGNSKTCMIACISPIDLEESLSTLRYATTAKEIKLRATMNEIVPNINEDMKAAVEAAASSRKELEMLKSEMSSLQSEYNIKSEQWKTHEKLLVRFNHITKLNDYLENQLTNEITKSQSLQNENKLSRLEMSNVQTALLGVVGALFSNNNHDTKIMEATKLVSDFDDFVSRLDDDIASFT</sequence>
<evidence type="ECO:0000313" key="7">
    <source>
        <dbReference type="EMBL" id="CAH01957.1"/>
    </source>
</evidence>
<dbReference type="PROSITE" id="PS50067">
    <property type="entry name" value="KINESIN_MOTOR_2"/>
    <property type="match status" value="1"/>
</dbReference>
<dbReference type="InterPro" id="IPR001752">
    <property type="entry name" value="Kinesin_motor_dom"/>
</dbReference>
<dbReference type="FunCoup" id="Q6CWX5">
    <property type="interactions" value="112"/>
</dbReference>
<gene>
    <name evidence="7" type="ORF">KLLA0_B00759g</name>
</gene>
<dbReference type="PRINTS" id="PR00380">
    <property type="entry name" value="KINESINHEAVY"/>
</dbReference>
<dbReference type="EMBL" id="CR382122">
    <property type="protein sequence ID" value="CAH01957.1"/>
    <property type="molecule type" value="Genomic_DNA"/>
</dbReference>
<dbReference type="OMA" id="CRFRPQS"/>
<dbReference type="Proteomes" id="UP000000598">
    <property type="component" value="Chromosome B"/>
</dbReference>
<evidence type="ECO:0000256" key="1">
    <source>
        <dbReference type="ARBA" id="ARBA00022701"/>
    </source>
</evidence>
<dbReference type="RefSeq" id="XP_451564.1">
    <property type="nucleotide sequence ID" value="XM_451564.1"/>
</dbReference>
<dbReference type="GO" id="GO:0007018">
    <property type="term" value="P:microtubule-based movement"/>
    <property type="evidence" value="ECO:0007669"/>
    <property type="project" value="InterPro"/>
</dbReference>
<dbReference type="STRING" id="284590.Q6CWX5"/>
<dbReference type="PaxDb" id="284590-Q6CWX5"/>
<dbReference type="AlphaFoldDB" id="Q6CWX5"/>
<dbReference type="KEGG" id="kla:KLLA0_B00759g"/>
<comment type="similarity">
    <text evidence="4">Belongs to the TRAFAC class myosin-kinesin ATPase superfamily. Kinesin family.</text>
</comment>
<protein>
    <submittedName>
        <fullName evidence="7">KLLA0B00759p</fullName>
    </submittedName>
</protein>
<keyword evidence="2 5" id="KW-0175">Coiled coil</keyword>
<dbReference type="SMART" id="SM00129">
    <property type="entry name" value="KISc"/>
    <property type="match status" value="1"/>
</dbReference>
<evidence type="ECO:0000256" key="4">
    <source>
        <dbReference type="PROSITE-ProRule" id="PRU00283"/>
    </source>
</evidence>
<evidence type="ECO:0000313" key="8">
    <source>
        <dbReference type="Proteomes" id="UP000000598"/>
    </source>
</evidence>